<dbReference type="PANTHER" id="PTHR30032:SF8">
    <property type="entry name" value="GERMINATION-SPECIFIC N-ACETYLMURAMOYL-L-ALANINE AMIDASE"/>
    <property type="match status" value="1"/>
</dbReference>
<feature type="chain" id="PRO_5012114619" evidence="1">
    <location>
        <begin position="24"/>
        <end position="518"/>
    </location>
</feature>
<dbReference type="RefSeq" id="WP_073539917.1">
    <property type="nucleotide sequence ID" value="NZ_CP018335.1"/>
</dbReference>
<dbReference type="InterPro" id="IPR051922">
    <property type="entry name" value="Bact_Sporulation_Assoc"/>
</dbReference>
<organism evidence="2 3">
    <name type="scientific">Clostridium kluyveri</name>
    <dbReference type="NCBI Taxonomy" id="1534"/>
    <lineage>
        <taxon>Bacteria</taxon>
        <taxon>Bacillati</taxon>
        <taxon>Bacillota</taxon>
        <taxon>Clostridia</taxon>
        <taxon>Eubacteriales</taxon>
        <taxon>Clostridiaceae</taxon>
        <taxon>Clostridium</taxon>
    </lineage>
</organism>
<evidence type="ECO:0000256" key="1">
    <source>
        <dbReference type="SAM" id="SignalP"/>
    </source>
</evidence>
<reference evidence="2 3" key="1">
    <citation type="submission" date="2016-12" db="EMBL/GenBank/DDBJ databases">
        <title>Complete genome sequence of Clostridium kluyveri JZZ isolated from the pit mud of a Chinese flavor liquor-making factory.</title>
        <authorList>
            <person name="Wang Y."/>
        </authorList>
    </citation>
    <scope>NUCLEOTIDE SEQUENCE [LARGE SCALE GENOMIC DNA]</scope>
    <source>
        <strain evidence="2 3">JZZ</strain>
    </source>
</reference>
<dbReference type="PANTHER" id="PTHR30032">
    <property type="entry name" value="N-ACETYLMURAMOYL-L-ALANINE AMIDASE-RELATED"/>
    <property type="match status" value="1"/>
</dbReference>
<keyword evidence="1" id="KW-0732">Signal</keyword>
<gene>
    <name evidence="2" type="ORF">BS101_17040</name>
</gene>
<evidence type="ECO:0000313" key="2">
    <source>
        <dbReference type="EMBL" id="APM40318.1"/>
    </source>
</evidence>
<protein>
    <submittedName>
        <fullName evidence="2">Cell wall-binding repeat 2 family protein</fullName>
    </submittedName>
</protein>
<dbReference type="Pfam" id="PF04122">
    <property type="entry name" value="CW_binding_2"/>
    <property type="match status" value="3"/>
</dbReference>
<dbReference type="AlphaFoldDB" id="A0A1L5FBC0"/>
<sequence length="518" mass="56887">MKKAIGFAMSIALMFCMSNIAYAKTTYNVTRFAGLDRYKTSLKISNNFQQGNLQNIILASGRDFPDALGGSVLSKKYNAPILLINTDLSENSDAIEYIKNHVDKSGTLYALGGTASISDEFLNYMKQSGYKNIIRLGGKNRFDTNKSVINSMKVEKGTPIVIANGWGFADALSISSVAASRGYPIFMTGDAYLPEETKSLISDINPSDVYIIGGQGSVKDGVINQLKSLVPSLKDNNIIRVDGQTRYETSLNICKYFNLDTDTVVLASGANFPDALSGSALASKLNASILLTDGNDISNQKSFMDEKKYEKVVILGGIGVIDLPVEYLLKSPSDVVESEKNYVNNLKTYCESYNDKNTNVSEQLNGTYNNIIDIISNLDSAASSYEMSQRLGELIESFEESISYLSDYKNELISLRDNVSNLSIPEGLETLNNQYLDSINTQIETTNKILDYMNNCNNIFTALKNAVDTSDLDKISEEANKLENLSSDMDTISNIENGNEGISSLYTRITTALNNLQQ</sequence>
<evidence type="ECO:0000313" key="3">
    <source>
        <dbReference type="Proteomes" id="UP000184604"/>
    </source>
</evidence>
<dbReference type="InterPro" id="IPR007253">
    <property type="entry name" value="Cell_wall-bd_2"/>
</dbReference>
<dbReference type="EMBL" id="CP018335">
    <property type="protein sequence ID" value="APM40318.1"/>
    <property type="molecule type" value="Genomic_DNA"/>
</dbReference>
<dbReference type="OrthoDB" id="1935856at2"/>
<feature type="signal peptide" evidence="1">
    <location>
        <begin position="1"/>
        <end position="23"/>
    </location>
</feature>
<name>A0A1L5FBC0_CLOKL</name>
<dbReference type="Gene3D" id="3.40.50.12090">
    <property type="match status" value="3"/>
</dbReference>
<dbReference type="Proteomes" id="UP000184604">
    <property type="component" value="Chromosome"/>
</dbReference>
<proteinExistence type="predicted"/>
<accession>A0A1L5FBC0</accession>